<accession>A0ABQ9XUY8</accession>
<comment type="caution">
    <text evidence="1">The sequence shown here is derived from an EMBL/GenBank/DDBJ whole genome shotgun (WGS) entry which is preliminary data.</text>
</comment>
<protein>
    <submittedName>
        <fullName evidence="1">Uncharacterized protein</fullName>
    </submittedName>
</protein>
<proteinExistence type="predicted"/>
<gene>
    <name evidence="1" type="ORF">BLNAU_9682</name>
</gene>
<organism evidence="1 2">
    <name type="scientific">Blattamonas nauphoetae</name>
    <dbReference type="NCBI Taxonomy" id="2049346"/>
    <lineage>
        <taxon>Eukaryota</taxon>
        <taxon>Metamonada</taxon>
        <taxon>Preaxostyla</taxon>
        <taxon>Oxymonadida</taxon>
        <taxon>Blattamonas</taxon>
    </lineage>
</organism>
<name>A0ABQ9XUY8_9EUKA</name>
<evidence type="ECO:0000313" key="1">
    <source>
        <dbReference type="EMBL" id="KAK2955291.1"/>
    </source>
</evidence>
<sequence length="444" mass="49623">MDCSAFLNWDESQDLSESENAVVFRSLIAQMKLQPVFDDTLEEKAVNFLEFMTPTDRESADAFLNNFGPSRDDSLTVFVQSIEVLMSSSSQTITKSAMKMLEALVVNCSTKVRFALVKAGLIPQLINTLNPQTLSFATAVDIHINLIGIIINTVWLSSPGALAELGIENGDETQTAHETVLKQVVSPSEKLFLTLLAHLIELSPFHQPTMDFVLHMPVMLTIPNCLTFFEYDRSIWYFVVLMINYQREWNDTRGDEQQMWQTVYRMLRMEGIEDVIETKLQNNESTFGRRIVAKSIDLSNLQASIFPTLSRLSNLYSGRSNNTSQIVPNHLLSTQLSRLIHPVSDPTPPDVARSSFTTCPCHSLPLPRGCTAWTCTTSSSLCFGFGSSVEGLTINPVEEVVLVDFGIAGQVGRTVKSQIRQKLESSDEGQATNRSWPFSRHLPL</sequence>
<dbReference type="Proteomes" id="UP001281761">
    <property type="component" value="Unassembled WGS sequence"/>
</dbReference>
<evidence type="ECO:0000313" key="2">
    <source>
        <dbReference type="Proteomes" id="UP001281761"/>
    </source>
</evidence>
<keyword evidence="2" id="KW-1185">Reference proteome</keyword>
<dbReference type="EMBL" id="JARBJD010000068">
    <property type="protein sequence ID" value="KAK2955291.1"/>
    <property type="molecule type" value="Genomic_DNA"/>
</dbReference>
<reference evidence="1 2" key="1">
    <citation type="journal article" date="2022" name="bioRxiv">
        <title>Genomics of Preaxostyla Flagellates Illuminates Evolutionary Transitions and the Path Towards Mitochondrial Loss.</title>
        <authorList>
            <person name="Novak L.V.F."/>
            <person name="Treitli S.C."/>
            <person name="Pyrih J."/>
            <person name="Halakuc P."/>
            <person name="Pipaliya S.V."/>
            <person name="Vacek V."/>
            <person name="Brzon O."/>
            <person name="Soukal P."/>
            <person name="Eme L."/>
            <person name="Dacks J.B."/>
            <person name="Karnkowska A."/>
            <person name="Elias M."/>
            <person name="Hampl V."/>
        </authorList>
    </citation>
    <scope>NUCLEOTIDE SEQUENCE [LARGE SCALE GENOMIC DNA]</scope>
    <source>
        <strain evidence="1">NAU3</strain>
        <tissue evidence="1">Gut</tissue>
    </source>
</reference>